<dbReference type="SUPFAM" id="SSF46785">
    <property type="entry name" value="Winged helix' DNA-binding domain"/>
    <property type="match status" value="1"/>
</dbReference>
<sequence length="236" mass="27450">MKKYQAVFQNLESKIMEGVYLPNQPLPSEQELTKSYQVSRDTIRKALGLLAKQGLITKSQGRQSYVKKRQAINFPVSDLTSYQELTTALNMNSQTKVISLDRIIVDQKLADLTGFPPSKQVWHISRQRLVDGRASVLDRDYLLTDLVKRMTPDIPQYSLYNYLENELKLDIAWAEKEITIDQKTEQDQLFLDMGNEHHVVSVKSKVYLANQQQFQFTESRHLLDKFHFVDLAKRKK</sequence>
<dbReference type="SMART" id="SM00866">
    <property type="entry name" value="UTRA"/>
    <property type="match status" value="1"/>
</dbReference>
<dbReference type="SMART" id="SM00345">
    <property type="entry name" value="HTH_GNTR"/>
    <property type="match status" value="1"/>
</dbReference>
<comment type="caution">
    <text evidence="6">The sequence shown here is derived from an EMBL/GenBank/DDBJ whole genome shotgun (WGS) entry which is preliminary data.</text>
</comment>
<keyword evidence="1" id="KW-0805">Transcription regulation</keyword>
<dbReference type="CDD" id="cd07377">
    <property type="entry name" value="WHTH_GntR"/>
    <property type="match status" value="1"/>
</dbReference>
<proteinExistence type="predicted"/>
<evidence type="ECO:0000259" key="5">
    <source>
        <dbReference type="PROSITE" id="PS50949"/>
    </source>
</evidence>
<dbReference type="InterPro" id="IPR000524">
    <property type="entry name" value="Tscrpt_reg_HTH_GntR"/>
</dbReference>
<keyword evidence="2" id="KW-0238">DNA-binding</keyword>
<accession>A0ABV8D2H8</accession>
<dbReference type="InterPro" id="IPR012770">
    <property type="entry name" value="TreR"/>
</dbReference>
<dbReference type="PRINTS" id="PR00035">
    <property type="entry name" value="HTHGNTR"/>
</dbReference>
<dbReference type="Gene3D" id="1.10.10.10">
    <property type="entry name" value="Winged helix-like DNA-binding domain superfamily/Winged helix DNA-binding domain"/>
    <property type="match status" value="1"/>
</dbReference>
<dbReference type="InterPro" id="IPR050679">
    <property type="entry name" value="Bact_HTH_transcr_reg"/>
</dbReference>
<name>A0ABV8D2H8_9STRE</name>
<dbReference type="InterPro" id="IPR011663">
    <property type="entry name" value="UTRA"/>
</dbReference>
<dbReference type="RefSeq" id="WP_380432172.1">
    <property type="nucleotide sequence ID" value="NZ_JBHSAC010000061.1"/>
</dbReference>
<dbReference type="PROSITE" id="PS50949">
    <property type="entry name" value="HTH_GNTR"/>
    <property type="match status" value="1"/>
</dbReference>
<dbReference type="Pfam" id="PF07702">
    <property type="entry name" value="UTRA"/>
    <property type="match status" value="1"/>
</dbReference>
<dbReference type="PANTHER" id="PTHR44846:SF12">
    <property type="entry name" value="HTH-TYPE TRANSCRIPTIONAL REGULATOR TRER"/>
    <property type="match status" value="1"/>
</dbReference>
<evidence type="ECO:0000256" key="4">
    <source>
        <dbReference type="NCBIfam" id="TIGR02404"/>
    </source>
</evidence>
<dbReference type="InterPro" id="IPR028978">
    <property type="entry name" value="Chorismate_lyase_/UTRA_dom_sf"/>
</dbReference>
<gene>
    <name evidence="6" type="primary">treR</name>
    <name evidence="6" type="ORF">ACFOSE_07640</name>
</gene>
<keyword evidence="3" id="KW-0804">Transcription</keyword>
<evidence type="ECO:0000313" key="6">
    <source>
        <dbReference type="EMBL" id="MFC3932627.1"/>
    </source>
</evidence>
<dbReference type="PANTHER" id="PTHR44846">
    <property type="entry name" value="MANNOSYL-D-GLYCERATE TRANSPORT/METABOLISM SYSTEM REPRESSOR MNGR-RELATED"/>
    <property type="match status" value="1"/>
</dbReference>
<dbReference type="InterPro" id="IPR036388">
    <property type="entry name" value="WH-like_DNA-bd_sf"/>
</dbReference>
<evidence type="ECO:0000313" key="7">
    <source>
        <dbReference type="Proteomes" id="UP001595901"/>
    </source>
</evidence>
<dbReference type="Pfam" id="PF00392">
    <property type="entry name" value="GntR"/>
    <property type="match status" value="1"/>
</dbReference>
<dbReference type="Gene3D" id="3.40.1410.10">
    <property type="entry name" value="Chorismate lyase-like"/>
    <property type="match status" value="1"/>
</dbReference>
<dbReference type="InterPro" id="IPR036390">
    <property type="entry name" value="WH_DNA-bd_sf"/>
</dbReference>
<dbReference type="Proteomes" id="UP001595901">
    <property type="component" value="Unassembled WGS sequence"/>
</dbReference>
<keyword evidence="7" id="KW-1185">Reference proteome</keyword>
<protein>
    <recommendedName>
        <fullName evidence="4">Trehalose operon repressor</fullName>
    </recommendedName>
</protein>
<reference evidence="7" key="1">
    <citation type="journal article" date="2019" name="Int. J. Syst. Evol. Microbiol.">
        <title>The Global Catalogue of Microorganisms (GCM) 10K type strain sequencing project: providing services to taxonomists for standard genome sequencing and annotation.</title>
        <authorList>
            <consortium name="The Broad Institute Genomics Platform"/>
            <consortium name="The Broad Institute Genome Sequencing Center for Infectious Disease"/>
            <person name="Wu L."/>
            <person name="Ma J."/>
        </authorList>
    </citation>
    <scope>NUCLEOTIDE SEQUENCE [LARGE SCALE GENOMIC DNA]</scope>
    <source>
        <strain evidence="7">CCUG 58728</strain>
    </source>
</reference>
<evidence type="ECO:0000256" key="1">
    <source>
        <dbReference type="ARBA" id="ARBA00023015"/>
    </source>
</evidence>
<dbReference type="NCBIfam" id="TIGR02404">
    <property type="entry name" value="trehalos_R_Bsub"/>
    <property type="match status" value="1"/>
</dbReference>
<dbReference type="EMBL" id="JBHSAC010000061">
    <property type="protein sequence ID" value="MFC3932627.1"/>
    <property type="molecule type" value="Genomic_DNA"/>
</dbReference>
<evidence type="ECO:0000256" key="2">
    <source>
        <dbReference type="ARBA" id="ARBA00023125"/>
    </source>
</evidence>
<organism evidence="6 7">
    <name type="scientific">Streptococcus dentapri</name>
    <dbReference type="NCBI Taxonomy" id="573564"/>
    <lineage>
        <taxon>Bacteria</taxon>
        <taxon>Bacillati</taxon>
        <taxon>Bacillota</taxon>
        <taxon>Bacilli</taxon>
        <taxon>Lactobacillales</taxon>
        <taxon>Streptococcaceae</taxon>
        <taxon>Streptococcus</taxon>
    </lineage>
</organism>
<evidence type="ECO:0000256" key="3">
    <source>
        <dbReference type="ARBA" id="ARBA00023163"/>
    </source>
</evidence>
<feature type="domain" description="HTH gntR-type" evidence="5">
    <location>
        <begin position="1"/>
        <end position="69"/>
    </location>
</feature>
<dbReference type="SUPFAM" id="SSF64288">
    <property type="entry name" value="Chorismate lyase-like"/>
    <property type="match status" value="1"/>
</dbReference>